<feature type="coiled-coil region" evidence="1">
    <location>
        <begin position="1"/>
        <end position="28"/>
    </location>
</feature>
<dbReference type="AlphaFoldDB" id="A0A915I9V7"/>
<reference evidence="4" key="1">
    <citation type="submission" date="2022-11" db="UniProtKB">
        <authorList>
            <consortium name="WormBaseParasite"/>
        </authorList>
    </citation>
    <scope>IDENTIFICATION</scope>
</reference>
<organism evidence="3 4">
    <name type="scientific">Romanomermis culicivorax</name>
    <name type="common">Nematode worm</name>
    <dbReference type="NCBI Taxonomy" id="13658"/>
    <lineage>
        <taxon>Eukaryota</taxon>
        <taxon>Metazoa</taxon>
        <taxon>Ecdysozoa</taxon>
        <taxon>Nematoda</taxon>
        <taxon>Enoplea</taxon>
        <taxon>Dorylaimia</taxon>
        <taxon>Mermithida</taxon>
        <taxon>Mermithoidea</taxon>
        <taxon>Mermithidae</taxon>
        <taxon>Romanomermis</taxon>
    </lineage>
</organism>
<dbReference type="WBParaSite" id="nRc.2.0.1.t10071-RA">
    <property type="protein sequence ID" value="nRc.2.0.1.t10071-RA"/>
    <property type="gene ID" value="nRc.2.0.1.g10071"/>
</dbReference>
<keyword evidence="1" id="KW-0175">Coiled coil</keyword>
<feature type="region of interest" description="Disordered" evidence="2">
    <location>
        <begin position="39"/>
        <end position="73"/>
    </location>
</feature>
<sequence>MAQYSREERQIRDENQRLQQRLQQEIEKNAKLLQFLPENDSFSGGGNDGNFSLDNISIRGGSRDRSPINISPVPLSKSSAASFCDSQKDEADRSYISSEDDNSCTSFSSSTRCASCGVPTEVSVKTAFTSNTESAKIDQ</sequence>
<keyword evidence="3" id="KW-1185">Reference proteome</keyword>
<evidence type="ECO:0000256" key="2">
    <source>
        <dbReference type="SAM" id="MobiDB-lite"/>
    </source>
</evidence>
<accession>A0A915I9V7</accession>
<evidence type="ECO:0000313" key="3">
    <source>
        <dbReference type="Proteomes" id="UP000887565"/>
    </source>
</evidence>
<evidence type="ECO:0000313" key="4">
    <source>
        <dbReference type="WBParaSite" id="nRc.2.0.1.t10071-RA"/>
    </source>
</evidence>
<name>A0A915I9V7_ROMCU</name>
<dbReference type="InterPro" id="IPR019152">
    <property type="entry name" value="DUF2046"/>
</dbReference>
<proteinExistence type="predicted"/>
<evidence type="ECO:0000256" key="1">
    <source>
        <dbReference type="SAM" id="Coils"/>
    </source>
</evidence>
<dbReference type="Pfam" id="PF09755">
    <property type="entry name" value="DUF2046"/>
    <property type="match status" value="1"/>
</dbReference>
<dbReference type="Proteomes" id="UP000887565">
    <property type="component" value="Unplaced"/>
</dbReference>
<protein>
    <submittedName>
        <fullName evidence="4">Uncharacterized protein</fullName>
    </submittedName>
</protein>